<feature type="region of interest" description="Disordered" evidence="1">
    <location>
        <begin position="169"/>
        <end position="231"/>
    </location>
</feature>
<feature type="compositionally biased region" description="Basic and acidic residues" evidence="1">
    <location>
        <begin position="348"/>
        <end position="360"/>
    </location>
</feature>
<feature type="region of interest" description="Disordered" evidence="1">
    <location>
        <begin position="1735"/>
        <end position="1769"/>
    </location>
</feature>
<feature type="region of interest" description="Disordered" evidence="1">
    <location>
        <begin position="2074"/>
        <end position="2130"/>
    </location>
</feature>
<feature type="region of interest" description="Disordered" evidence="1">
    <location>
        <begin position="2005"/>
        <end position="2059"/>
    </location>
</feature>
<accession>A0A8J4AVS2</accession>
<feature type="region of interest" description="Disordered" evidence="1">
    <location>
        <begin position="477"/>
        <end position="512"/>
    </location>
</feature>
<feature type="region of interest" description="Disordered" evidence="1">
    <location>
        <begin position="2703"/>
        <end position="2735"/>
    </location>
</feature>
<dbReference type="EMBL" id="BNCO01000006">
    <property type="protein sequence ID" value="GIL48676.1"/>
    <property type="molecule type" value="Genomic_DNA"/>
</dbReference>
<feature type="compositionally biased region" description="Acidic residues" evidence="1">
    <location>
        <begin position="245"/>
        <end position="272"/>
    </location>
</feature>
<feature type="region of interest" description="Disordered" evidence="1">
    <location>
        <begin position="2412"/>
        <end position="2473"/>
    </location>
</feature>
<feature type="compositionally biased region" description="Basic and acidic residues" evidence="1">
    <location>
        <begin position="1343"/>
        <end position="1356"/>
    </location>
</feature>
<feature type="compositionally biased region" description="Low complexity" evidence="1">
    <location>
        <begin position="99"/>
        <end position="131"/>
    </location>
</feature>
<feature type="compositionally biased region" description="Gly residues" evidence="1">
    <location>
        <begin position="2201"/>
        <end position="2213"/>
    </location>
</feature>
<evidence type="ECO:0000256" key="1">
    <source>
        <dbReference type="SAM" id="MobiDB-lite"/>
    </source>
</evidence>
<feature type="compositionally biased region" description="Low complexity" evidence="1">
    <location>
        <begin position="2035"/>
        <end position="2046"/>
    </location>
</feature>
<feature type="compositionally biased region" description="Low complexity" evidence="1">
    <location>
        <begin position="2113"/>
        <end position="2122"/>
    </location>
</feature>
<feature type="region of interest" description="Disordered" evidence="1">
    <location>
        <begin position="772"/>
        <end position="795"/>
    </location>
</feature>
<feature type="compositionally biased region" description="Basic and acidic residues" evidence="1">
    <location>
        <begin position="2540"/>
        <end position="2557"/>
    </location>
</feature>
<evidence type="ECO:0000313" key="3">
    <source>
        <dbReference type="Proteomes" id="UP000747399"/>
    </source>
</evidence>
<feature type="compositionally biased region" description="Gly residues" evidence="1">
    <location>
        <begin position="1491"/>
        <end position="1500"/>
    </location>
</feature>
<feature type="region of interest" description="Disordered" evidence="1">
    <location>
        <begin position="1060"/>
        <end position="1100"/>
    </location>
</feature>
<feature type="compositionally biased region" description="Polar residues" evidence="1">
    <location>
        <begin position="179"/>
        <end position="190"/>
    </location>
</feature>
<feature type="compositionally biased region" description="Gly residues" evidence="1">
    <location>
        <begin position="132"/>
        <end position="146"/>
    </location>
</feature>
<feature type="compositionally biased region" description="Gly residues" evidence="1">
    <location>
        <begin position="2269"/>
        <end position="2278"/>
    </location>
</feature>
<feature type="region of interest" description="Disordered" evidence="1">
    <location>
        <begin position="1581"/>
        <end position="1617"/>
    </location>
</feature>
<proteinExistence type="predicted"/>
<feature type="compositionally biased region" description="Low complexity" evidence="1">
    <location>
        <begin position="1631"/>
        <end position="1641"/>
    </location>
</feature>
<keyword evidence="3" id="KW-1185">Reference proteome</keyword>
<name>A0A8J4AVS2_9CHLO</name>
<feature type="region of interest" description="Disordered" evidence="1">
    <location>
        <begin position="346"/>
        <end position="378"/>
    </location>
</feature>
<feature type="region of interest" description="Disordered" evidence="1">
    <location>
        <begin position="87"/>
        <end position="156"/>
    </location>
</feature>
<feature type="region of interest" description="Disordered" evidence="1">
    <location>
        <begin position="1900"/>
        <end position="1942"/>
    </location>
</feature>
<feature type="compositionally biased region" description="Low complexity" evidence="1">
    <location>
        <begin position="2012"/>
        <end position="2023"/>
    </location>
</feature>
<organism evidence="2 3">
    <name type="scientific">Volvox africanus</name>
    <dbReference type="NCBI Taxonomy" id="51714"/>
    <lineage>
        <taxon>Eukaryota</taxon>
        <taxon>Viridiplantae</taxon>
        <taxon>Chlorophyta</taxon>
        <taxon>core chlorophytes</taxon>
        <taxon>Chlorophyceae</taxon>
        <taxon>CS clade</taxon>
        <taxon>Chlamydomonadales</taxon>
        <taxon>Volvocaceae</taxon>
        <taxon>Volvox</taxon>
    </lineage>
</organism>
<feature type="compositionally biased region" description="Basic and acidic residues" evidence="1">
    <location>
        <begin position="482"/>
        <end position="491"/>
    </location>
</feature>
<gene>
    <name evidence="2" type="ORF">Vafri_5140</name>
</gene>
<dbReference type="Proteomes" id="UP000747399">
    <property type="component" value="Unassembled WGS sequence"/>
</dbReference>
<evidence type="ECO:0000313" key="2">
    <source>
        <dbReference type="EMBL" id="GIL48676.1"/>
    </source>
</evidence>
<feature type="region of interest" description="Disordered" evidence="1">
    <location>
        <begin position="1458"/>
        <end position="1507"/>
    </location>
</feature>
<feature type="region of interest" description="Disordered" evidence="1">
    <location>
        <begin position="1343"/>
        <end position="1366"/>
    </location>
</feature>
<feature type="compositionally biased region" description="Low complexity" evidence="1">
    <location>
        <begin position="1749"/>
        <end position="1758"/>
    </location>
</feature>
<feature type="region of interest" description="Disordered" evidence="1">
    <location>
        <begin position="2540"/>
        <end position="2565"/>
    </location>
</feature>
<sequence length="2936" mass="303553">MPNQSSITVPGFGEVPVVALGTIDGSFGPAGFGSDDEEPIFLSPIQRRLRERGGLFGFGGGTLSMLHSLAFSSLGAGLGLRPVRPVSGSGTATGRNAPNSSLGGSNNNNLGGGHESNNNNLGGGHDSNNNNLGGGGGIGGGGGSGSNGTSSQPRSLGLLDLHNRVSDLVRVRTPARRSVASNSSGSTTAQVALPGPGQDVRPVVASDGDEHGHADVGENEDSGTEDNEDDLCEDEDEALDYMDVDEAGEGEEYGEDDFDMDAYDSDSYEAESVEASAARSLDSGGGRQRRARTESGGSCGTDNEASGCILPALGRAGDGGDPLSCADGYGINDMGLSEEEEPLLAAHRAAEAQAGERRFPEGNAELQSSPETRNATPPVLDAGAEIASGDTVLTPLHSASDVVAMRAADAIGAAPGLASGPRWRDNRTLSVAWAAARFALSAMLVPVRFVMFVARLSSGAIAMPRARMHIRPLPQVAIPGRPADRRLETPHSDGPAAAAESGPSTVSGAEGQAGWRWQRMPSAHATQAQGDELSVGTLSNYRRPTLSSSGDRAPILADAGAGGDAFGSVRYRATTDVAATPTSMAPPMMEPIGLLLPALAPSQGQNEHDAEIPERSVGDQLTRPLENCSRHVQSVVMRARLSPGCDAENAVSRAPCSGGDTPPLLPVHCGSAVSSADAPELGEQASVPNTLQQLHPSQRAALASPSIPLFLHGTLPPTPAPCEGIPEAQVEAAGVTVQATVVAEADGETAGQGRDTAPTCMAVASGAEATRSSLPGFESLGSSGGQGGNMTDRDNVGDSTAMGATASASPAWILPPPWGDGDVRQPTLDLPLNQPMIAEGEGSGPLGCLAASIRESNVPLQADEWDHSHVAVDAVQRVSGCVAAPVPTAGAIAAEQRSRRAAGSRRRRVRHHSVYEAAAGGRVATAAAATGPRTLTDVDAEADEESLSSISDSDADISRIWGRQLLDADLEQWFSLAAYRCAGTDPIPESLHDTREPGSGTASPATVLARLSAARTLGLANRAAGETGEGSRPWAHCVANLSSLTSRPRPFGTPRVLMSVTSSARGHDRPLRPRQPGGLSHGDQMPTVTRDSGAGAQDGTDVAVGAAAGTAARAPLLLWGNQFSNPECSERLLMRRAASMGNMNYPVRTVPAPAAAAAASARSGMVTQARQSMVFPAVAPFSADILATSALRVPEASAFESRLLRLPSTELGVTALNMLCGPTPRPTGERGVAAAGGMSNEGGGVRTLLASAAGAVAEAAASGSPGSGLWDGRYNEERWHRPVGAMQDVAGNLPAIGATTLRPAFPYDNEEDAVASNQAPMGDWRGASSRLRQLGEALRLSDDCRRPPRCQQRDRGTTSNVWDSNDSRDDSIGLRRYYYSDGNTDHQALLNQIAPRARVPLVDPIFPRTGMSSSSGGNNMLGALHVGPGARLTAPLRTSFMEVPGCVRHVDWAQRRSRGSLGDMGTGHARDGSAASDSSENLREHRPGQPYGSGGVGSGSGSTVSTSIEMPDLVSDLASSPEWEWPHAAHQRQQPWLWRRQRHELIAPVLFGSQRALVPPEAPDFPGLHLATRSGLMSRRARGAYTSQEEDFDADTQSVTGVSSDFHTAGEGSPAAAEAVQITVAEGLDDSAASQQTAADAGPSALGGRTHTDGHSSRLRCIEHEGVSTRARLAWLCSDTDDCASDGSDLPVYWWASPRDQQPSEGGVCFPCGARNAVTGSPDHGGVEVDVGSIEMPPSSCSTGEGLEANGTAATADGDGSDGDLLPPVLVDNEEENEETLAPDDESDGLSSVPVLIDEDSFSRLTASDGNGDSSPTEGDFIAAEREAQSQALGDMWMYDGYQQDFGDWGNTPSVSNRRHWVAGERVFGRGASSEMGSDNHIPDLVSSSELEPFLHSRADRAQASDGTGAARINPITAPSRLGFSGQARSQPGSRAISIPSGHRQLLQSSTWRSPIGWTEAASRSRTYALSGVSPAGIPSESAGVSSLSVYRRMAEQMYLETSNFFPRDQDGGAADSDVSSDSMPPLVRLNSIHSGSRSSSGRLSLENNDANEPRTGGPAVVRRRLAWAEYQGFPSSQRQQEASLPSAAAATGTATEPAPRRSHRGSQPAQPRRTSTVSTSVAGTTDELTSTEADATWGAAVEALLRVLVNVRSGDRVSADAGGSVASRAVWSASGSIVHLPATTAALPNDPRPRPIAAGNGAGSTGGNGSGNGSSSRGGPTSQIVASLVRIPADVLSNVPPGSVLSITIPAGTLGSSVRGGSENISGAGSGGDGGGSRPRSNTTAARILPLPLGALSSFPLSWRSYLPLEESSGRHPNDDPGLPGVYDERDIPPWAARFAPRIPPEPLTLPDSTAGSGLGDAQQVAASAATLTTLTGIQQNASALAADDSNPQTRRMLASWEAQWDNISFSTADDEDGDDDGGHGYNTNGSNNDMVSNQDGEQRNCQSAGDSEDQQNDTESLPDSLPDLLPLEESPAGIAASTAARQRGLEGPASQDVTAANASGREVALPLANTTSLRELPPRPYFIGMAADVGIPMRRVDRRDGEGNATVDRESGGAAAQAVSLDDARAATYHQHSAAAHLPHELQHLQDGSRDRSPAPADVPGAGEATGTRGRNVAAPVLGSSIEGNSDVGVMEVLTEYEGPPQPLPTELQGRLQHPDWRQPQLREHNSVGPVLQGVAEPSHSGAGVTAAVAVNALHEGPESRHVRRGSAPARVPLPPMPDGAGAAPPQHSPAAIVRGLNTVSRYAGPDMEEGDPEPQSLLLGTATVQETSPTAVSGSGRGVAVARVALGPTPEPGSVPTRRNAVTYPRSVLLNMLETLQSSEMAASSSRLGPSHGGIMALAAAHAPSTHATATPTQMVGMGLGPHERVTRSASHIAATAALLRDDSFVAQLLGGLPGVAVSPPACCVQETMRMLQSGEGVVWGCKFELMVD</sequence>
<protein>
    <submittedName>
        <fullName evidence="2">Uncharacterized protein</fullName>
    </submittedName>
</protein>
<feature type="compositionally biased region" description="Acidic residues" evidence="1">
    <location>
        <begin position="217"/>
        <end position="231"/>
    </location>
</feature>
<feature type="compositionally biased region" description="Low complexity" evidence="1">
    <location>
        <begin position="2082"/>
        <end position="2098"/>
    </location>
</feature>
<feature type="compositionally biased region" description="Polar residues" evidence="1">
    <location>
        <begin position="1595"/>
        <end position="1606"/>
    </location>
</feature>
<feature type="compositionally biased region" description="Polar residues" evidence="1">
    <location>
        <begin position="2427"/>
        <end position="2451"/>
    </location>
</feature>
<feature type="compositionally biased region" description="Low complexity" evidence="1">
    <location>
        <begin position="2461"/>
        <end position="2473"/>
    </location>
</feature>
<feature type="region of interest" description="Disordered" evidence="1">
    <location>
        <begin position="245"/>
        <end position="304"/>
    </location>
</feature>
<feature type="compositionally biased region" description="Polar residues" evidence="1">
    <location>
        <begin position="88"/>
        <end position="98"/>
    </location>
</feature>
<feature type="region of interest" description="Disordered" evidence="1">
    <location>
        <begin position="2342"/>
        <end position="2362"/>
    </location>
</feature>
<comment type="caution">
    <text evidence="2">The sequence shown here is derived from an EMBL/GenBank/DDBJ whole genome shotgun (WGS) entry which is preliminary data.</text>
</comment>
<feature type="region of interest" description="Disordered" evidence="1">
    <location>
        <begin position="1631"/>
        <end position="1657"/>
    </location>
</feature>
<feature type="region of interest" description="Disordered" evidence="1">
    <location>
        <begin position="2254"/>
        <end position="2284"/>
    </location>
</feature>
<feature type="region of interest" description="Disordered" evidence="1">
    <location>
        <begin position="2591"/>
        <end position="2627"/>
    </location>
</feature>
<feature type="compositionally biased region" description="Polar residues" evidence="1">
    <location>
        <begin position="365"/>
        <end position="375"/>
    </location>
</feature>
<reference evidence="2" key="1">
    <citation type="journal article" date="2021" name="Proc. Natl. Acad. Sci. U.S.A.">
        <title>Three genomes in the algal genus Volvox reveal the fate of a haploid sex-determining region after a transition to homothallism.</title>
        <authorList>
            <person name="Yamamoto K."/>
            <person name="Hamaji T."/>
            <person name="Kawai-Toyooka H."/>
            <person name="Matsuzaki R."/>
            <person name="Takahashi F."/>
            <person name="Nishimura Y."/>
            <person name="Kawachi M."/>
            <person name="Noguchi H."/>
            <person name="Minakuchi Y."/>
            <person name="Umen J.G."/>
            <person name="Toyoda A."/>
            <person name="Nozaki H."/>
        </authorList>
    </citation>
    <scope>NUCLEOTIDE SEQUENCE</scope>
    <source>
        <strain evidence="2">NIES-3780</strain>
    </source>
</reference>
<feature type="region of interest" description="Disordered" evidence="1">
    <location>
        <begin position="2185"/>
        <end position="2222"/>
    </location>
</feature>